<evidence type="ECO:0000256" key="2">
    <source>
        <dbReference type="ARBA" id="ARBA00022679"/>
    </source>
</evidence>
<evidence type="ECO:0000313" key="6">
    <source>
        <dbReference type="Proteomes" id="UP000471640"/>
    </source>
</evidence>
<gene>
    <name evidence="5" type="ORF">G3480_09925</name>
</gene>
<dbReference type="CDD" id="cd02440">
    <property type="entry name" value="AdoMet_MTases"/>
    <property type="match status" value="1"/>
</dbReference>
<reference evidence="5 6" key="2">
    <citation type="submission" date="2020-02" db="EMBL/GenBank/DDBJ databases">
        <title>Genome sequences of Thiorhodococcus mannitoliphagus and Thiorhodococcus minor, purple sulfur photosynthetic bacteria in the gammaproteobacterial family, Chromatiaceae.</title>
        <authorList>
            <person name="Aviles F.A."/>
            <person name="Meyer T.E."/>
            <person name="Kyndt J.A."/>
        </authorList>
    </citation>
    <scope>NUCLEOTIDE SEQUENCE [LARGE SCALE GENOMIC DNA]</scope>
    <source>
        <strain evidence="5 6">DSM 18266</strain>
    </source>
</reference>
<protein>
    <submittedName>
        <fullName evidence="5">Class I SAM-dependent methyltransferase</fullName>
    </submittedName>
</protein>
<dbReference type="GO" id="GO:0008168">
    <property type="term" value="F:methyltransferase activity"/>
    <property type="evidence" value="ECO:0007669"/>
    <property type="project" value="UniProtKB-KW"/>
</dbReference>
<evidence type="ECO:0000313" key="5">
    <source>
        <dbReference type="EMBL" id="NEX20622.1"/>
    </source>
</evidence>
<dbReference type="Gene3D" id="3.40.50.150">
    <property type="entry name" value="Vaccinia Virus protein VP39"/>
    <property type="match status" value="1"/>
</dbReference>
<evidence type="ECO:0000256" key="1">
    <source>
        <dbReference type="ARBA" id="ARBA00022603"/>
    </source>
</evidence>
<dbReference type="PANTHER" id="PTHR43464:SF19">
    <property type="entry name" value="UBIQUINONE BIOSYNTHESIS O-METHYLTRANSFERASE, MITOCHONDRIAL"/>
    <property type="match status" value="1"/>
</dbReference>
<dbReference type="InterPro" id="IPR029063">
    <property type="entry name" value="SAM-dependent_MTases_sf"/>
</dbReference>
<dbReference type="Proteomes" id="UP000471640">
    <property type="component" value="Unassembled WGS sequence"/>
</dbReference>
<keyword evidence="6" id="KW-1185">Reference proteome</keyword>
<comment type="caution">
    <text evidence="5">The sequence shown here is derived from an EMBL/GenBank/DDBJ whole genome shotgun (WGS) entry which is preliminary data.</text>
</comment>
<accession>A0A6P1DWW5</accession>
<reference evidence="6" key="1">
    <citation type="journal article" date="2020" name="Microbiol. Resour. Announc.">
        <title>Draft Genome Sequences of Thiorhodococcus mannitoliphagus and Thiorhodococcus minor, Purple Sulfur Photosynthetic Bacteria in the Gammaproteobacterial Family Chromatiaceae.</title>
        <authorList>
            <person name="Aviles F.A."/>
            <person name="Meyer T.E."/>
            <person name="Kyndt J.A."/>
        </authorList>
    </citation>
    <scope>NUCLEOTIDE SEQUENCE [LARGE SCALE GENOMIC DNA]</scope>
    <source>
        <strain evidence="6">DSM 18266</strain>
    </source>
</reference>
<dbReference type="SUPFAM" id="SSF53335">
    <property type="entry name" value="S-adenosyl-L-methionine-dependent methyltransferases"/>
    <property type="match status" value="1"/>
</dbReference>
<feature type="domain" description="Methyltransferase" evidence="4">
    <location>
        <begin position="33"/>
        <end position="127"/>
    </location>
</feature>
<name>A0A6P1DWW5_9GAMM</name>
<keyword evidence="3" id="KW-0949">S-adenosyl-L-methionine</keyword>
<evidence type="ECO:0000259" key="4">
    <source>
        <dbReference type="Pfam" id="PF13649"/>
    </source>
</evidence>
<dbReference type="Pfam" id="PF13649">
    <property type="entry name" value="Methyltransf_25"/>
    <property type="match status" value="1"/>
</dbReference>
<dbReference type="RefSeq" id="WP_164653729.1">
    <property type="nucleotide sequence ID" value="NZ_JAAIJR010000032.1"/>
</dbReference>
<dbReference type="InterPro" id="IPR041698">
    <property type="entry name" value="Methyltransf_25"/>
</dbReference>
<keyword evidence="1 5" id="KW-0489">Methyltransferase</keyword>
<sequence>MSVQFKINDPEAYRSCGELDVMQALLVVDASRIIELGCGAAWMTRQLVERLGAAQVTATEVDRIQHAKNLDIQDLPKVEFRLGGAEAIDALDASYDVALMLKSLHHVPVDRMDQALAEIHRVLVPGGALYVSEPVYWGPFNEVMRLIHDEREVRIAAFEAMRRAVDAVLFKLEHEIFYEAEGIYPDWDSFAGRFLHVTHTEHDLDAEQIARVRAAFERHLTPAGARFMKPHRVDLLRRIP</sequence>
<evidence type="ECO:0000256" key="3">
    <source>
        <dbReference type="ARBA" id="ARBA00022691"/>
    </source>
</evidence>
<dbReference type="PANTHER" id="PTHR43464">
    <property type="entry name" value="METHYLTRANSFERASE"/>
    <property type="match status" value="1"/>
</dbReference>
<dbReference type="GO" id="GO:0032259">
    <property type="term" value="P:methylation"/>
    <property type="evidence" value="ECO:0007669"/>
    <property type="project" value="UniProtKB-KW"/>
</dbReference>
<organism evidence="5 6">
    <name type="scientific">Thiorhodococcus mannitoliphagus</name>
    <dbReference type="NCBI Taxonomy" id="329406"/>
    <lineage>
        <taxon>Bacteria</taxon>
        <taxon>Pseudomonadati</taxon>
        <taxon>Pseudomonadota</taxon>
        <taxon>Gammaproteobacteria</taxon>
        <taxon>Chromatiales</taxon>
        <taxon>Chromatiaceae</taxon>
        <taxon>Thiorhodococcus</taxon>
    </lineage>
</organism>
<proteinExistence type="predicted"/>
<keyword evidence="2 5" id="KW-0808">Transferase</keyword>
<dbReference type="AlphaFoldDB" id="A0A6P1DWW5"/>
<dbReference type="EMBL" id="JAAIJR010000032">
    <property type="protein sequence ID" value="NEX20622.1"/>
    <property type="molecule type" value="Genomic_DNA"/>
</dbReference>